<feature type="domain" description="TonB-dependent receptor plug" evidence="15">
    <location>
        <begin position="47"/>
        <end position="153"/>
    </location>
</feature>
<keyword evidence="2 11" id="KW-0813">Transport</keyword>
<keyword evidence="10 11" id="KW-0998">Cell outer membrane</keyword>
<evidence type="ECO:0000256" key="7">
    <source>
        <dbReference type="ARBA" id="ARBA00023065"/>
    </source>
</evidence>
<keyword evidence="3 11" id="KW-1134">Transmembrane beta strand</keyword>
<keyword evidence="6" id="KW-0408">Iron</keyword>
<accession>A0ABU3VVJ6</accession>
<evidence type="ECO:0000256" key="10">
    <source>
        <dbReference type="ARBA" id="ARBA00023237"/>
    </source>
</evidence>
<feature type="domain" description="TonB-dependent receptor-like beta-barrel" evidence="14">
    <location>
        <begin position="220"/>
        <end position="633"/>
    </location>
</feature>
<proteinExistence type="inferred from homology"/>
<keyword evidence="16" id="KW-0675">Receptor</keyword>
<comment type="caution">
    <text evidence="16">The sequence shown here is derived from an EMBL/GenBank/DDBJ whole genome shotgun (WGS) entry which is preliminary data.</text>
</comment>
<dbReference type="PANTHER" id="PTHR32552">
    <property type="entry name" value="FERRICHROME IRON RECEPTOR-RELATED"/>
    <property type="match status" value="1"/>
</dbReference>
<dbReference type="InterPro" id="IPR039426">
    <property type="entry name" value="TonB-dep_rcpt-like"/>
</dbReference>
<evidence type="ECO:0000313" key="17">
    <source>
        <dbReference type="Proteomes" id="UP001269819"/>
    </source>
</evidence>
<gene>
    <name evidence="16" type="ORF">RYS15_06365</name>
</gene>
<dbReference type="RefSeq" id="WP_316973093.1">
    <property type="nucleotide sequence ID" value="NZ_JAWIIJ010000003.1"/>
</dbReference>
<reference evidence="16 17" key="1">
    <citation type="submission" date="2023-10" db="EMBL/GenBank/DDBJ databases">
        <title>Characteristics and mechanism of a salt-tolerant marine origin heterotrophic nitrifying- aerobic denitrifying bacteria Marinobacter xestospongiae HN1.</title>
        <authorList>
            <person name="Qi R."/>
        </authorList>
    </citation>
    <scope>NUCLEOTIDE SEQUENCE [LARGE SCALE GENOMIC DNA]</scope>
    <source>
        <strain evidence="16 17">HN1</strain>
    </source>
</reference>
<dbReference type="Gene3D" id="2.40.170.20">
    <property type="entry name" value="TonB-dependent receptor, beta-barrel domain"/>
    <property type="match status" value="1"/>
</dbReference>
<dbReference type="Pfam" id="PF07715">
    <property type="entry name" value="Plug"/>
    <property type="match status" value="1"/>
</dbReference>
<dbReference type="Proteomes" id="UP001269819">
    <property type="component" value="Unassembled WGS sequence"/>
</dbReference>
<evidence type="ECO:0000313" key="16">
    <source>
        <dbReference type="EMBL" id="MDV2078300.1"/>
    </source>
</evidence>
<keyword evidence="9 11" id="KW-0472">Membrane</keyword>
<dbReference type="PROSITE" id="PS52016">
    <property type="entry name" value="TONB_DEPENDENT_REC_3"/>
    <property type="match status" value="1"/>
</dbReference>
<evidence type="ECO:0000259" key="14">
    <source>
        <dbReference type="Pfam" id="PF00593"/>
    </source>
</evidence>
<name>A0ABU3VVJ6_9GAMM</name>
<evidence type="ECO:0000256" key="5">
    <source>
        <dbReference type="ARBA" id="ARBA00022692"/>
    </source>
</evidence>
<dbReference type="InterPro" id="IPR000531">
    <property type="entry name" value="Beta-barrel_TonB"/>
</dbReference>
<evidence type="ECO:0000256" key="11">
    <source>
        <dbReference type="PROSITE-ProRule" id="PRU01360"/>
    </source>
</evidence>
<dbReference type="PANTHER" id="PTHR32552:SF81">
    <property type="entry name" value="TONB-DEPENDENT OUTER MEMBRANE RECEPTOR"/>
    <property type="match status" value="1"/>
</dbReference>
<keyword evidence="7" id="KW-0406">Ion transport</keyword>
<dbReference type="Pfam" id="PF00593">
    <property type="entry name" value="TonB_dep_Rec_b-barrel"/>
    <property type="match status" value="1"/>
</dbReference>
<keyword evidence="4" id="KW-0410">Iron transport</keyword>
<evidence type="ECO:0000256" key="9">
    <source>
        <dbReference type="ARBA" id="ARBA00023136"/>
    </source>
</evidence>
<dbReference type="InterPro" id="IPR036942">
    <property type="entry name" value="Beta-barrel_TonB_sf"/>
</dbReference>
<keyword evidence="13" id="KW-0732">Signal</keyword>
<evidence type="ECO:0000256" key="6">
    <source>
        <dbReference type="ARBA" id="ARBA00023004"/>
    </source>
</evidence>
<keyword evidence="17" id="KW-1185">Reference proteome</keyword>
<evidence type="ECO:0000256" key="13">
    <source>
        <dbReference type="SAM" id="SignalP"/>
    </source>
</evidence>
<protein>
    <submittedName>
        <fullName evidence="16">TonB-dependent receptor</fullName>
    </submittedName>
</protein>
<feature type="signal peptide" evidence="13">
    <location>
        <begin position="1"/>
        <end position="26"/>
    </location>
</feature>
<dbReference type="EMBL" id="JAWIIJ010000003">
    <property type="protein sequence ID" value="MDV2078300.1"/>
    <property type="molecule type" value="Genomic_DNA"/>
</dbReference>
<feature type="chain" id="PRO_5046786192" evidence="13">
    <location>
        <begin position="27"/>
        <end position="665"/>
    </location>
</feature>
<evidence type="ECO:0000259" key="15">
    <source>
        <dbReference type="Pfam" id="PF07715"/>
    </source>
</evidence>
<keyword evidence="5 11" id="KW-0812">Transmembrane</keyword>
<dbReference type="SUPFAM" id="SSF56935">
    <property type="entry name" value="Porins"/>
    <property type="match status" value="1"/>
</dbReference>
<keyword evidence="8 12" id="KW-0798">TonB box</keyword>
<comment type="subcellular location">
    <subcellularLocation>
        <location evidence="1 11">Cell outer membrane</location>
        <topology evidence="1 11">Multi-pass membrane protein</topology>
    </subcellularLocation>
</comment>
<evidence type="ECO:0000256" key="8">
    <source>
        <dbReference type="ARBA" id="ARBA00023077"/>
    </source>
</evidence>
<evidence type="ECO:0000256" key="4">
    <source>
        <dbReference type="ARBA" id="ARBA00022496"/>
    </source>
</evidence>
<dbReference type="CDD" id="cd01347">
    <property type="entry name" value="ligand_gated_channel"/>
    <property type="match status" value="1"/>
</dbReference>
<evidence type="ECO:0000256" key="12">
    <source>
        <dbReference type="RuleBase" id="RU003357"/>
    </source>
</evidence>
<sequence length="665" mass="74450">MIPPRYRHRTILLGLLTLATSPGTFASSPPLALPPVTVTADKVARDLDDVAGNVLSIDADVLRRQGVNTIEQLEARVPGLAFQPFGQSGVHSPVLRGLTANFNSFATSTLLLVDGVPTLTAQGFDNRLLDLERIEVLRGPQSTLYGRNAEAGVIALHSRPLTNQPRSRLSLAAGDRQQQQARVVLARPLVDNTLFAGISGEWQRQDGFIDNTLRGDEADDRQRHNLNVSLRWLPTDTTDLVLRHSRQRYDDGAALWGPGQASDRAVASGSPGWNRSHGETWALDLHQELAPGLQLRSISAYNDYRDKVRQDTDFQPPERMLIGRDHHLRLWSQELRLQGQSGTADWLAGLYGDWQDNALDNLAVTPMASQRQQADQSQRTLALFGHWQQAIAQRWTLAAGARLEQQQARVHFATGQRQQDQWLHLSPKLSLQYRLQPDHQLYSSVSHGVRAGGFNTISPGVGPAAFEPEQVWSYELGAKGRFHQQRGRYALAVYHMTVDDMQVMQMPVPGRMYLTNAASGSGQGLELDLEYRLSHHWSLQGGLAWNHLRFDRFRDGDARYDGHRNPFAPDLNGHLGLGFDHPTGWHGQLQWLASSETYLDAANQYRRSGYGRLDLGAGYRFGDWSLDLQVDNLSDQRYDAVGYQNGFVTVYSPPRSWRLALTWQP</sequence>
<evidence type="ECO:0000256" key="2">
    <source>
        <dbReference type="ARBA" id="ARBA00022448"/>
    </source>
</evidence>
<comment type="similarity">
    <text evidence="11 12">Belongs to the TonB-dependent receptor family.</text>
</comment>
<organism evidence="16 17">
    <name type="scientific">Marinobacter xestospongiae</name>
    <dbReference type="NCBI Taxonomy" id="994319"/>
    <lineage>
        <taxon>Bacteria</taxon>
        <taxon>Pseudomonadati</taxon>
        <taxon>Pseudomonadota</taxon>
        <taxon>Gammaproteobacteria</taxon>
        <taxon>Pseudomonadales</taxon>
        <taxon>Marinobacteraceae</taxon>
        <taxon>Marinobacter</taxon>
    </lineage>
</organism>
<dbReference type="InterPro" id="IPR012910">
    <property type="entry name" value="Plug_dom"/>
</dbReference>
<evidence type="ECO:0000256" key="1">
    <source>
        <dbReference type="ARBA" id="ARBA00004571"/>
    </source>
</evidence>
<evidence type="ECO:0000256" key="3">
    <source>
        <dbReference type="ARBA" id="ARBA00022452"/>
    </source>
</evidence>